<comment type="caution">
    <text evidence="1">The sequence shown here is derived from an EMBL/GenBank/DDBJ whole genome shotgun (WGS) entry which is preliminary data.</text>
</comment>
<organism evidence="1 2">
    <name type="scientific">Ganoderma sinense ZZ0214-1</name>
    <dbReference type="NCBI Taxonomy" id="1077348"/>
    <lineage>
        <taxon>Eukaryota</taxon>
        <taxon>Fungi</taxon>
        <taxon>Dikarya</taxon>
        <taxon>Basidiomycota</taxon>
        <taxon>Agaricomycotina</taxon>
        <taxon>Agaricomycetes</taxon>
        <taxon>Polyporales</taxon>
        <taxon>Polyporaceae</taxon>
        <taxon>Ganoderma</taxon>
    </lineage>
</organism>
<accession>A0A2G8SKM9</accession>
<gene>
    <name evidence="1" type="ORF">GSI_03094</name>
</gene>
<dbReference type="EMBL" id="AYKW01000005">
    <property type="protein sequence ID" value="PIL34319.1"/>
    <property type="molecule type" value="Genomic_DNA"/>
</dbReference>
<dbReference type="Proteomes" id="UP000230002">
    <property type="component" value="Unassembled WGS sequence"/>
</dbReference>
<protein>
    <submittedName>
        <fullName evidence="1">Uncharacterized protein</fullName>
    </submittedName>
</protein>
<name>A0A2G8SKM9_9APHY</name>
<sequence>MAAAAFTLSADDHDLLLHTGSNAYGGILSSRPARKKVKATEAEVVMVYSDCDPFGSSDLTELEDLDCPALPAATLTGKRRRRRNRVRKQESRDKQIEAGRVRLAHKAVATAQMKVNTVRLRNFEMEKAVHYTMLRDTSRVVVEEPIATELDGDTPQRVVSADRYDIVYRIPGACRDKVLDYVSDLCYKWGHLAKIKKSVANDKKGRYKRRQGGLVGTTRLCTLWHAVGHKCDDPTPSSDMLHSGETFHAAVDTICDLNMVSAYVMAALERIDPTQHSLLQNLWKKTCEKENVQKMFDSINGGLAYEGCEVVFNRVSERHWD</sequence>
<evidence type="ECO:0000313" key="1">
    <source>
        <dbReference type="EMBL" id="PIL34319.1"/>
    </source>
</evidence>
<reference evidence="1 2" key="1">
    <citation type="journal article" date="2015" name="Sci. Rep.">
        <title>Chromosome-level genome map provides insights into diverse defense mechanisms in the medicinal fungus Ganoderma sinense.</title>
        <authorList>
            <person name="Zhu Y."/>
            <person name="Xu J."/>
            <person name="Sun C."/>
            <person name="Zhou S."/>
            <person name="Xu H."/>
            <person name="Nelson D.R."/>
            <person name="Qian J."/>
            <person name="Song J."/>
            <person name="Luo H."/>
            <person name="Xiang L."/>
            <person name="Li Y."/>
            <person name="Xu Z."/>
            <person name="Ji A."/>
            <person name="Wang L."/>
            <person name="Lu S."/>
            <person name="Hayward A."/>
            <person name="Sun W."/>
            <person name="Li X."/>
            <person name="Schwartz D.C."/>
            <person name="Wang Y."/>
            <person name="Chen S."/>
        </authorList>
    </citation>
    <scope>NUCLEOTIDE SEQUENCE [LARGE SCALE GENOMIC DNA]</scope>
    <source>
        <strain evidence="1 2">ZZ0214-1</strain>
    </source>
</reference>
<evidence type="ECO:0000313" key="2">
    <source>
        <dbReference type="Proteomes" id="UP000230002"/>
    </source>
</evidence>
<dbReference type="AlphaFoldDB" id="A0A2G8SKM9"/>
<proteinExistence type="predicted"/>
<keyword evidence="2" id="KW-1185">Reference proteome</keyword>